<dbReference type="GO" id="GO:0005737">
    <property type="term" value="C:cytoplasm"/>
    <property type="evidence" value="ECO:0007669"/>
    <property type="project" value="TreeGrafter"/>
</dbReference>
<dbReference type="OrthoDB" id="9806920at2759"/>
<dbReference type="PANTHER" id="PTHR45920">
    <property type="entry name" value="FORMIN HOMOLOGY 2 DOMAIN CONTAINING, ISOFORM I"/>
    <property type="match status" value="1"/>
</dbReference>
<evidence type="ECO:0000313" key="4">
    <source>
        <dbReference type="Proteomes" id="UP000678393"/>
    </source>
</evidence>
<dbReference type="GO" id="GO:0030866">
    <property type="term" value="P:cortical actin cytoskeleton organization"/>
    <property type="evidence" value="ECO:0007669"/>
    <property type="project" value="TreeGrafter"/>
</dbReference>
<evidence type="ECO:0000313" key="3">
    <source>
        <dbReference type="EMBL" id="CAG5123280.1"/>
    </source>
</evidence>
<feature type="domain" description="FH2" evidence="2">
    <location>
        <begin position="280"/>
        <end position="673"/>
    </location>
</feature>
<sequence>SFGAPPPQEDVELAKKNLRLLPGEHAPGDHLGTVATSPQVSGKGPPSGSYNESGYHSFAEAQLDPHSLEARNNALNEERNDSTPTSSNQRWRAYKQGHQNEDIKSPQKIAENGLPGAGEGQMKLPKEALKPAGDTSGLISSARDNLNRQFAAKLAPAPVPAAEAEKKTESDLQWDRIQRRLKRQLKIKDMDFTDLQDEDDEDVLSPPKIIFDGSLGPPPPPGGLPPPPPPGGVPLPPPPPPGGLGPPPPPPPGGLTPPPPPPGGRMTATVQNPSSLPPPPGANLKKNKKTVRLHWRALPTDNPHPATKGEMIWKQLVPVTIDTEKLEHLFETKTSELKTKKQDTTGKKEITVLDPKRSNAINIGLTVLPPPRTIKAAILKMDNSIMNKEGIEKILTTMIPTEEEKAKILEAQMAHPDTPLGTAEQFLLTLSSVFELEARLKLWLFKLDYELLEQEVAEPLMDLKKGMSELQKNKTFRCILSGILAVGNFLNGASVHAFSIEFLQRVPEIKDTVHKHSLLHHLCTIIIEQFPDSTDLYSEIGPITRCSRVDWDELAHKLDKMEHDCKASWDYLRAIVKHDGSSTDLKGKMSLFLADAAERIMILHIIFKRVLNRYNKLLLFLGFPVADARDLKINHFCKVVSEFALEYRTTRDKVIQMLQKKASQRERKKTRGKMIVDTENFKSKDAGNDEALNAILKNGYTSADERGLPGQKCRRKLDARSMGSRGGMTTDSDMYDTGDDEILEACVRTATAPSSRPQRERKRSRSHRKSSFWDSDF</sequence>
<feature type="region of interest" description="Disordered" evidence="1">
    <location>
        <begin position="717"/>
        <end position="777"/>
    </location>
</feature>
<dbReference type="SMART" id="SM00498">
    <property type="entry name" value="FH2"/>
    <property type="match status" value="1"/>
</dbReference>
<dbReference type="InterPro" id="IPR015425">
    <property type="entry name" value="FH2_Formin"/>
</dbReference>
<dbReference type="Gene3D" id="1.20.58.2220">
    <property type="entry name" value="Formin, FH2 domain"/>
    <property type="match status" value="1"/>
</dbReference>
<dbReference type="GO" id="GO:0005856">
    <property type="term" value="C:cytoskeleton"/>
    <property type="evidence" value="ECO:0007669"/>
    <property type="project" value="TreeGrafter"/>
</dbReference>
<dbReference type="PANTHER" id="PTHR45920:SF4">
    <property type="entry name" value="FORMIN HOMOLOGY 2 DOMAIN CONTAINING, ISOFORM I"/>
    <property type="match status" value="1"/>
</dbReference>
<dbReference type="AlphaFoldDB" id="A0A8S3Z6P5"/>
<feature type="region of interest" description="Disordered" evidence="1">
    <location>
        <begin position="1"/>
        <end position="140"/>
    </location>
</feature>
<feature type="non-terminal residue" evidence="3">
    <location>
        <position position="777"/>
    </location>
</feature>
<dbReference type="PROSITE" id="PS51444">
    <property type="entry name" value="FH2"/>
    <property type="match status" value="1"/>
</dbReference>
<feature type="compositionally biased region" description="Acidic residues" evidence="1">
    <location>
        <begin position="733"/>
        <end position="743"/>
    </location>
</feature>
<protein>
    <recommendedName>
        <fullName evidence="2">FH2 domain-containing protein</fullName>
    </recommendedName>
</protein>
<dbReference type="SUPFAM" id="SSF101447">
    <property type="entry name" value="Formin homology 2 domain (FH2 domain)"/>
    <property type="match status" value="1"/>
</dbReference>
<evidence type="ECO:0000256" key="1">
    <source>
        <dbReference type="SAM" id="MobiDB-lite"/>
    </source>
</evidence>
<feature type="compositionally biased region" description="Acidic residues" evidence="1">
    <location>
        <begin position="192"/>
        <end position="203"/>
    </location>
</feature>
<reference evidence="3" key="1">
    <citation type="submission" date="2021-04" db="EMBL/GenBank/DDBJ databases">
        <authorList>
            <consortium name="Molecular Ecology Group"/>
        </authorList>
    </citation>
    <scope>NUCLEOTIDE SEQUENCE</scope>
</reference>
<gene>
    <name evidence="3" type="ORF">CUNI_LOCUS8838</name>
</gene>
<organism evidence="3 4">
    <name type="scientific">Candidula unifasciata</name>
    <dbReference type="NCBI Taxonomy" id="100452"/>
    <lineage>
        <taxon>Eukaryota</taxon>
        <taxon>Metazoa</taxon>
        <taxon>Spiralia</taxon>
        <taxon>Lophotrochozoa</taxon>
        <taxon>Mollusca</taxon>
        <taxon>Gastropoda</taxon>
        <taxon>Heterobranchia</taxon>
        <taxon>Euthyneura</taxon>
        <taxon>Panpulmonata</taxon>
        <taxon>Eupulmonata</taxon>
        <taxon>Stylommatophora</taxon>
        <taxon>Helicina</taxon>
        <taxon>Helicoidea</taxon>
        <taxon>Geomitridae</taxon>
        <taxon>Candidula</taxon>
    </lineage>
</organism>
<name>A0A8S3Z6P5_9EUPU</name>
<feature type="compositionally biased region" description="Basic residues" evidence="1">
    <location>
        <begin position="759"/>
        <end position="770"/>
    </location>
</feature>
<comment type="caution">
    <text evidence="3">The sequence shown here is derived from an EMBL/GenBank/DDBJ whole genome shotgun (WGS) entry which is preliminary data.</text>
</comment>
<proteinExistence type="predicted"/>
<evidence type="ECO:0000259" key="2">
    <source>
        <dbReference type="PROSITE" id="PS51444"/>
    </source>
</evidence>
<dbReference type="InterPro" id="IPR042201">
    <property type="entry name" value="FH2_Formin_sf"/>
</dbReference>
<accession>A0A8S3Z6P5</accession>
<feature type="compositionally biased region" description="Pro residues" evidence="1">
    <location>
        <begin position="216"/>
        <end position="263"/>
    </location>
</feature>
<dbReference type="EMBL" id="CAJHNH020001491">
    <property type="protein sequence ID" value="CAG5123280.1"/>
    <property type="molecule type" value="Genomic_DNA"/>
</dbReference>
<dbReference type="Proteomes" id="UP000678393">
    <property type="component" value="Unassembled WGS sequence"/>
</dbReference>
<dbReference type="GO" id="GO:0051015">
    <property type="term" value="F:actin filament binding"/>
    <property type="evidence" value="ECO:0007669"/>
    <property type="project" value="TreeGrafter"/>
</dbReference>
<keyword evidence="4" id="KW-1185">Reference proteome</keyword>
<feature type="region of interest" description="Disordered" evidence="1">
    <location>
        <begin position="183"/>
        <end position="286"/>
    </location>
</feature>
<dbReference type="Pfam" id="PF02181">
    <property type="entry name" value="FH2"/>
    <property type="match status" value="1"/>
</dbReference>